<comment type="caution">
    <text evidence="1">The sequence shown here is derived from an EMBL/GenBank/DDBJ whole genome shotgun (WGS) entry which is preliminary data.</text>
</comment>
<evidence type="ECO:0000313" key="1">
    <source>
        <dbReference type="EMBL" id="KAF7147004.1"/>
    </source>
</evidence>
<dbReference type="PANTHER" id="PTHR33649:SF2">
    <property type="entry name" value="PAR1 PROTEIN"/>
    <property type="match status" value="1"/>
</dbReference>
<name>A0A834H4P9_RHOSS</name>
<sequence>MDACGLGRSVLGISSDSLLEAHFLQKLCSTQCYNSCPNIVDLYFNLAAASASSIISVYHKFVANTGAGFSPGQVCFFPNYAKHEVKMDVEDWPSSKAPDSLHLDLEASTR</sequence>
<dbReference type="PANTHER" id="PTHR33649">
    <property type="entry name" value="PAR1 PROTEIN"/>
    <property type="match status" value="1"/>
</dbReference>
<gene>
    <name evidence="1" type="ORF">RHSIM_Rhsim03G0186700</name>
</gene>
<dbReference type="EMBL" id="WJXA01000003">
    <property type="protein sequence ID" value="KAF7147004.1"/>
    <property type="molecule type" value="Genomic_DNA"/>
</dbReference>
<proteinExistence type="predicted"/>
<dbReference type="OrthoDB" id="772928at2759"/>
<dbReference type="AlphaFoldDB" id="A0A834H4P9"/>
<dbReference type="Pfam" id="PF06521">
    <property type="entry name" value="PAR1"/>
    <property type="match status" value="1"/>
</dbReference>
<protein>
    <submittedName>
        <fullName evidence="1">Uncharacterized protein</fullName>
    </submittedName>
</protein>
<accession>A0A834H4P9</accession>
<evidence type="ECO:0000313" key="2">
    <source>
        <dbReference type="Proteomes" id="UP000626092"/>
    </source>
</evidence>
<reference evidence="1" key="1">
    <citation type="submission" date="2019-11" db="EMBL/GenBank/DDBJ databases">
        <authorList>
            <person name="Liu Y."/>
            <person name="Hou J."/>
            <person name="Li T.-Q."/>
            <person name="Guan C.-H."/>
            <person name="Wu X."/>
            <person name="Wu H.-Z."/>
            <person name="Ling F."/>
            <person name="Zhang R."/>
            <person name="Shi X.-G."/>
            <person name="Ren J.-P."/>
            <person name="Chen E.-F."/>
            <person name="Sun J.-M."/>
        </authorList>
    </citation>
    <scope>NUCLEOTIDE SEQUENCE</scope>
    <source>
        <strain evidence="1">Adult_tree_wgs_1</strain>
        <tissue evidence="1">Leaves</tissue>
    </source>
</reference>
<dbReference type="Proteomes" id="UP000626092">
    <property type="component" value="Unassembled WGS sequence"/>
</dbReference>
<dbReference type="InterPro" id="IPR009489">
    <property type="entry name" value="PAR1"/>
</dbReference>
<organism evidence="1 2">
    <name type="scientific">Rhododendron simsii</name>
    <name type="common">Sims's rhododendron</name>
    <dbReference type="NCBI Taxonomy" id="118357"/>
    <lineage>
        <taxon>Eukaryota</taxon>
        <taxon>Viridiplantae</taxon>
        <taxon>Streptophyta</taxon>
        <taxon>Embryophyta</taxon>
        <taxon>Tracheophyta</taxon>
        <taxon>Spermatophyta</taxon>
        <taxon>Magnoliopsida</taxon>
        <taxon>eudicotyledons</taxon>
        <taxon>Gunneridae</taxon>
        <taxon>Pentapetalae</taxon>
        <taxon>asterids</taxon>
        <taxon>Ericales</taxon>
        <taxon>Ericaceae</taxon>
        <taxon>Ericoideae</taxon>
        <taxon>Rhodoreae</taxon>
        <taxon>Rhododendron</taxon>
    </lineage>
</organism>
<keyword evidence="2" id="KW-1185">Reference proteome</keyword>